<name>A0ACC4CHL9_POPAL</name>
<gene>
    <name evidence="1" type="ORF">D5086_009106</name>
</gene>
<reference evidence="1 2" key="1">
    <citation type="journal article" date="2024" name="Plant Biotechnol. J.">
        <title>Genome and CRISPR/Cas9 system of a widespread forest tree (Populus alba) in the world.</title>
        <authorList>
            <person name="Liu Y.J."/>
            <person name="Jiang P.F."/>
            <person name="Han X.M."/>
            <person name="Li X.Y."/>
            <person name="Wang H.M."/>
            <person name="Wang Y.J."/>
            <person name="Wang X.X."/>
            <person name="Zeng Q.Y."/>
        </authorList>
    </citation>
    <scope>NUCLEOTIDE SEQUENCE [LARGE SCALE GENOMIC DNA]</scope>
    <source>
        <strain evidence="2">cv. PAL-ZL1</strain>
    </source>
</reference>
<organism evidence="1 2">
    <name type="scientific">Populus alba</name>
    <name type="common">White poplar</name>
    <dbReference type="NCBI Taxonomy" id="43335"/>
    <lineage>
        <taxon>Eukaryota</taxon>
        <taxon>Viridiplantae</taxon>
        <taxon>Streptophyta</taxon>
        <taxon>Embryophyta</taxon>
        <taxon>Tracheophyta</taxon>
        <taxon>Spermatophyta</taxon>
        <taxon>Magnoliopsida</taxon>
        <taxon>eudicotyledons</taxon>
        <taxon>Gunneridae</taxon>
        <taxon>Pentapetalae</taxon>
        <taxon>rosids</taxon>
        <taxon>fabids</taxon>
        <taxon>Malpighiales</taxon>
        <taxon>Salicaceae</taxon>
        <taxon>Saliceae</taxon>
        <taxon>Populus</taxon>
    </lineage>
</organism>
<accession>A0ACC4CHL9</accession>
<comment type="caution">
    <text evidence="1">The sequence shown here is derived from an EMBL/GenBank/DDBJ whole genome shotgun (WGS) entry which is preliminary data.</text>
</comment>
<sequence length="79" mass="8388">MRGWANDASLFIGGGWPLRPVKCVVGSGVDGGRKAEGWGLSGGLVGGDPLVSYHCFSQKRETNLSHNFAILFGIRTVLI</sequence>
<keyword evidence="2" id="KW-1185">Reference proteome</keyword>
<protein>
    <submittedName>
        <fullName evidence="1">Uncharacterized protein</fullName>
    </submittedName>
</protein>
<proteinExistence type="predicted"/>
<dbReference type="Proteomes" id="UP000309997">
    <property type="component" value="Unassembled WGS sequence"/>
</dbReference>
<evidence type="ECO:0000313" key="2">
    <source>
        <dbReference type="Proteomes" id="UP000309997"/>
    </source>
</evidence>
<evidence type="ECO:0000313" key="1">
    <source>
        <dbReference type="EMBL" id="KAL3597469.1"/>
    </source>
</evidence>
<dbReference type="EMBL" id="RCHU02000004">
    <property type="protein sequence ID" value="KAL3597469.1"/>
    <property type="molecule type" value="Genomic_DNA"/>
</dbReference>